<feature type="compositionally biased region" description="Polar residues" evidence="8">
    <location>
        <begin position="192"/>
        <end position="220"/>
    </location>
</feature>
<evidence type="ECO:0000256" key="4">
    <source>
        <dbReference type="ARBA" id="ARBA00022618"/>
    </source>
</evidence>
<feature type="coiled-coil region" evidence="7">
    <location>
        <begin position="35"/>
        <end position="90"/>
    </location>
</feature>
<feature type="region of interest" description="Disordered" evidence="8">
    <location>
        <begin position="183"/>
        <end position="255"/>
    </location>
</feature>
<evidence type="ECO:0000256" key="5">
    <source>
        <dbReference type="ARBA" id="ARBA00023054"/>
    </source>
</evidence>
<comment type="subcellular location">
    <subcellularLocation>
        <location evidence="1">Cytoplasm</location>
    </subcellularLocation>
</comment>
<name>A0A0R1RMB7_9LACO</name>
<dbReference type="InterPro" id="IPR019933">
    <property type="entry name" value="DivIVA_domain"/>
</dbReference>
<dbReference type="Gene3D" id="6.10.250.660">
    <property type="match status" value="1"/>
</dbReference>
<comment type="caution">
    <text evidence="9">The sequence shown here is derived from an EMBL/GenBank/DDBJ whole genome shotgun (WGS) entry which is preliminary data.</text>
</comment>
<keyword evidence="4 9" id="KW-0132">Cell division</keyword>
<accession>A0A0R1RMB7</accession>
<evidence type="ECO:0000256" key="8">
    <source>
        <dbReference type="SAM" id="MobiDB-lite"/>
    </source>
</evidence>
<evidence type="ECO:0000313" key="10">
    <source>
        <dbReference type="Proteomes" id="UP000051999"/>
    </source>
</evidence>
<dbReference type="Proteomes" id="UP000051999">
    <property type="component" value="Unassembled WGS sequence"/>
</dbReference>
<evidence type="ECO:0000256" key="7">
    <source>
        <dbReference type="SAM" id="Coils"/>
    </source>
</evidence>
<keyword evidence="6" id="KW-0131">Cell cycle</keyword>
<evidence type="ECO:0000256" key="2">
    <source>
        <dbReference type="ARBA" id="ARBA00009008"/>
    </source>
</evidence>
<keyword evidence="10" id="KW-1185">Reference proteome</keyword>
<comment type="similarity">
    <text evidence="2">Belongs to the DivIVA family.</text>
</comment>
<dbReference type="InterPro" id="IPR007793">
    <property type="entry name" value="DivIVA_fam"/>
</dbReference>
<dbReference type="PANTHER" id="PTHR35794:SF2">
    <property type="entry name" value="CELL DIVISION PROTEIN DIVIVA"/>
    <property type="match status" value="1"/>
</dbReference>
<dbReference type="GO" id="GO:0051301">
    <property type="term" value="P:cell division"/>
    <property type="evidence" value="ECO:0007669"/>
    <property type="project" value="UniProtKB-KW"/>
</dbReference>
<keyword evidence="3" id="KW-0963">Cytoplasm</keyword>
<reference evidence="9 10" key="1">
    <citation type="journal article" date="2015" name="Genome Announc.">
        <title>Expanding the biotechnology potential of lactobacilli through comparative genomics of 213 strains and associated genera.</title>
        <authorList>
            <person name="Sun Z."/>
            <person name="Harris H.M."/>
            <person name="McCann A."/>
            <person name="Guo C."/>
            <person name="Argimon S."/>
            <person name="Zhang W."/>
            <person name="Yang X."/>
            <person name="Jeffery I.B."/>
            <person name="Cooney J.C."/>
            <person name="Kagawa T.F."/>
            <person name="Liu W."/>
            <person name="Song Y."/>
            <person name="Salvetti E."/>
            <person name="Wrobel A."/>
            <person name="Rasinkangas P."/>
            <person name="Parkhill J."/>
            <person name="Rea M.C."/>
            <person name="O'Sullivan O."/>
            <person name="Ritari J."/>
            <person name="Douillard F.P."/>
            <person name="Paul Ross R."/>
            <person name="Yang R."/>
            <person name="Briner A.E."/>
            <person name="Felis G.E."/>
            <person name="de Vos W.M."/>
            <person name="Barrangou R."/>
            <person name="Klaenhammer T.R."/>
            <person name="Caufield P.W."/>
            <person name="Cui Y."/>
            <person name="Zhang H."/>
            <person name="O'Toole P.W."/>
        </authorList>
    </citation>
    <scope>NUCLEOTIDE SEQUENCE [LARGE SCALE GENOMIC DNA]</scope>
    <source>
        <strain evidence="9 10">DSM 15814</strain>
    </source>
</reference>
<dbReference type="PANTHER" id="PTHR35794">
    <property type="entry name" value="CELL DIVISION PROTEIN DIVIVA"/>
    <property type="match status" value="1"/>
</dbReference>
<dbReference type="eggNOG" id="COG3599">
    <property type="taxonomic scope" value="Bacteria"/>
</dbReference>
<dbReference type="OrthoDB" id="9815492at2"/>
<evidence type="ECO:0000256" key="6">
    <source>
        <dbReference type="ARBA" id="ARBA00023306"/>
    </source>
</evidence>
<dbReference type="PATRIC" id="fig|1114972.6.peg.2329"/>
<evidence type="ECO:0000256" key="3">
    <source>
        <dbReference type="ARBA" id="ARBA00022490"/>
    </source>
</evidence>
<evidence type="ECO:0000256" key="1">
    <source>
        <dbReference type="ARBA" id="ARBA00004496"/>
    </source>
</evidence>
<dbReference type="Pfam" id="PF05103">
    <property type="entry name" value="DivIVA"/>
    <property type="match status" value="1"/>
</dbReference>
<dbReference type="NCBIfam" id="TIGR03544">
    <property type="entry name" value="DivI1A_domain"/>
    <property type="match status" value="1"/>
</dbReference>
<gene>
    <name evidence="9" type="ORF">FD35_GL002273</name>
</gene>
<feature type="compositionally biased region" description="Polar residues" evidence="8">
    <location>
        <begin position="227"/>
        <end position="255"/>
    </location>
</feature>
<dbReference type="EMBL" id="AZFF01000005">
    <property type="protein sequence ID" value="KRL56228.1"/>
    <property type="molecule type" value="Genomic_DNA"/>
</dbReference>
<dbReference type="AlphaFoldDB" id="A0A0R1RMB7"/>
<protein>
    <submittedName>
        <fullName evidence="9">Cell division initiation protein</fullName>
    </submittedName>
</protein>
<organism evidence="9 10">
    <name type="scientific">Furfurilactobacillus rossiae DSM 15814</name>
    <dbReference type="NCBI Taxonomy" id="1114972"/>
    <lineage>
        <taxon>Bacteria</taxon>
        <taxon>Bacillati</taxon>
        <taxon>Bacillota</taxon>
        <taxon>Bacilli</taxon>
        <taxon>Lactobacillales</taxon>
        <taxon>Lactobacillaceae</taxon>
        <taxon>Furfurilactobacillus</taxon>
    </lineage>
</organism>
<dbReference type="STRING" id="1114972.FD35_GL002273"/>
<sequence>MEEVTMALSPMDIHNKEFTRKGRNGYAAQEVDDFLDEVIASYQQVLNQNKDLQDQLDKANHNLSQYDEMKNSLNQSILVAQEAADKVKQEANTQANSVSREAQQQAQAVVAEAQAKAGQITSDAANNAARLNNESNALREETKTFQSRLAAMLQSQLDLVHSDNWNELLQPTGLESYPELQDAISKTRPSHLASSPATVGQTSPAPTSDNSPVTADQPQTVVIFPENSGTGSNASEAQSVTRDAESTSASDDSIK</sequence>
<dbReference type="GO" id="GO:0005737">
    <property type="term" value="C:cytoplasm"/>
    <property type="evidence" value="ECO:0007669"/>
    <property type="project" value="UniProtKB-SubCell"/>
</dbReference>
<keyword evidence="5 7" id="KW-0175">Coiled coil</keyword>
<feature type="coiled-coil region" evidence="7">
    <location>
        <begin position="121"/>
        <end position="148"/>
    </location>
</feature>
<evidence type="ECO:0000313" key="9">
    <source>
        <dbReference type="EMBL" id="KRL56228.1"/>
    </source>
</evidence>
<proteinExistence type="inferred from homology"/>